<dbReference type="InterPro" id="IPR017853">
    <property type="entry name" value="GH"/>
</dbReference>
<dbReference type="EMBL" id="NEMB01000003">
    <property type="protein sequence ID" value="PQQ65986.1"/>
    <property type="molecule type" value="Genomic_DNA"/>
</dbReference>
<dbReference type="InterPro" id="IPR036582">
    <property type="entry name" value="Mao_N_sf"/>
</dbReference>
<dbReference type="PROSITE" id="PS51910">
    <property type="entry name" value="GH18_2"/>
    <property type="match status" value="1"/>
</dbReference>
<evidence type="ECO:0000313" key="6">
    <source>
        <dbReference type="EMBL" id="PQQ65986.1"/>
    </source>
</evidence>
<evidence type="ECO:0000256" key="1">
    <source>
        <dbReference type="ARBA" id="ARBA00022801"/>
    </source>
</evidence>
<organism evidence="6 7">
    <name type="scientific">Acetivibrio saccincola</name>
    <dbReference type="NCBI Taxonomy" id="1677857"/>
    <lineage>
        <taxon>Bacteria</taxon>
        <taxon>Bacillati</taxon>
        <taxon>Bacillota</taxon>
        <taxon>Clostridia</taxon>
        <taxon>Eubacteriales</taxon>
        <taxon>Oscillospiraceae</taxon>
        <taxon>Acetivibrio</taxon>
    </lineage>
</organism>
<dbReference type="PANTHER" id="PTHR46066">
    <property type="entry name" value="CHITINASE DOMAIN-CONTAINING PROTEIN 1 FAMILY MEMBER"/>
    <property type="match status" value="1"/>
</dbReference>
<feature type="domain" description="GH18" evidence="5">
    <location>
        <begin position="258"/>
        <end position="570"/>
    </location>
</feature>
<dbReference type="InterPro" id="IPR001579">
    <property type="entry name" value="Glyco_hydro_18_chit_AS"/>
</dbReference>
<evidence type="ECO:0000259" key="5">
    <source>
        <dbReference type="PROSITE" id="PS51910"/>
    </source>
</evidence>
<proteinExistence type="inferred from homology"/>
<evidence type="ECO:0000256" key="2">
    <source>
        <dbReference type="ARBA" id="ARBA00023295"/>
    </source>
</evidence>
<comment type="similarity">
    <text evidence="4">Belongs to the glycosyl hydrolase 18 family.</text>
</comment>
<dbReference type="Gene3D" id="3.30.457.10">
    <property type="entry name" value="Copper amine oxidase-like, N-terminal domain"/>
    <property type="match status" value="1"/>
</dbReference>
<reference evidence="6 7" key="1">
    <citation type="journal article" date="2018" name="Syst. Appl. Microbiol.">
        <title>Characterization and high-quality draft genome sequence of Herbivorax saccincola A7, an anaerobic, alkaliphilic, thermophilic, cellulolytic, and xylanolytic bacterium.</title>
        <authorList>
            <person name="Aikawa S."/>
            <person name="Baramee S."/>
            <person name="Sermsathanaswadi J."/>
            <person name="Thianheng P."/>
            <person name="Tachaapaikoon C."/>
            <person name="Shikata A."/>
            <person name="Waeonukul R."/>
            <person name="Pason P."/>
            <person name="Ratanakhanokchai K."/>
            <person name="Kosugi A."/>
        </authorList>
    </citation>
    <scope>NUCLEOTIDE SEQUENCE [LARGE SCALE GENOMIC DNA]</scope>
    <source>
        <strain evidence="6 7">A7</strain>
    </source>
</reference>
<dbReference type="InterPro" id="IPR012854">
    <property type="entry name" value="Cu_amine_oxidase-like_N"/>
</dbReference>
<dbReference type="InterPro" id="IPR011583">
    <property type="entry name" value="Chitinase_II/V-like_cat"/>
</dbReference>
<name>A0A2S8R871_9FIRM</name>
<evidence type="ECO:0000256" key="4">
    <source>
        <dbReference type="RuleBase" id="RU004453"/>
    </source>
</evidence>
<dbReference type="Proteomes" id="UP000239720">
    <property type="component" value="Unassembled WGS sequence"/>
</dbReference>
<dbReference type="PANTHER" id="PTHR46066:SF2">
    <property type="entry name" value="CHITINASE DOMAIN-CONTAINING PROTEIN 1"/>
    <property type="match status" value="1"/>
</dbReference>
<dbReference type="Gene3D" id="3.10.50.10">
    <property type="match status" value="1"/>
</dbReference>
<evidence type="ECO:0000313" key="7">
    <source>
        <dbReference type="Proteomes" id="UP000239720"/>
    </source>
</evidence>
<keyword evidence="2 3" id="KW-0326">Glycosidase</keyword>
<sequence length="589" mass="68534">MVKKAAAIVIAILIVSALAYVVFRLNHSNDNLIPAFEEGGFNLIIEDEYITSPKSLKIENGEILLDFDTLKKYFDPSLKWDETSQKVIVSTKDRTIKMKTGGLTSFVNDGLLSLNIPIVQDEDVIYIPIEFLSDFYGIEITHVEQNNVVIIDYKKDFLHTANIIEPGAVLRSGRDSKYPILRRFDDFDGTGNSFKYQMRIFEEYDKWYKIRTWDGIVGFIEKQYVVAKIEGGTISGKEQKESLDEEKEKKSSSEAYEGKINLVWDMVYTRRSNPWSVPDMKGLDIISPTWFQLQNSKGDLMNRAYSGYVKWAHEKGYKVWALLSNDFQDAEMTSKFLKDDKAIENFTRQILAYASLYNLDGINIDFENFYQRDRDLFTRFIEIITPKLKEQGLVVSVDVNDIPCYDKKALSMTADYIMYMSYDQHWRTSPVAGSVAQVSWQERILKRVLEEEGVPREKLLLGLPYYTRLWEEKTENGAMSLSSVALTMEEAKNTIIENDAEVVWDEESGQFYAEYEKENSRFRIWLEDENSINLKSSLVHKYNLAGVCAWSMYFVSDNIWDVLYRNLKEIDGYEQWLKLNENNEYIFVY</sequence>
<comment type="caution">
    <text evidence="6">The sequence shown here is derived from an EMBL/GenBank/DDBJ whole genome shotgun (WGS) entry which is preliminary data.</text>
</comment>
<dbReference type="SUPFAM" id="SSF55383">
    <property type="entry name" value="Copper amine oxidase, domain N"/>
    <property type="match status" value="1"/>
</dbReference>
<protein>
    <submittedName>
        <fullName evidence="6">Glycoside hydrolase</fullName>
    </submittedName>
</protein>
<dbReference type="InterPro" id="IPR029070">
    <property type="entry name" value="Chitinase_insertion_sf"/>
</dbReference>
<dbReference type="SUPFAM" id="SSF51445">
    <property type="entry name" value="(Trans)glycosidases"/>
    <property type="match status" value="1"/>
</dbReference>
<dbReference type="Pfam" id="PF00704">
    <property type="entry name" value="Glyco_hydro_18"/>
    <property type="match status" value="1"/>
</dbReference>
<evidence type="ECO:0000256" key="3">
    <source>
        <dbReference type="RuleBase" id="RU000489"/>
    </source>
</evidence>
<dbReference type="AlphaFoldDB" id="A0A2S8R871"/>
<dbReference type="GO" id="GO:0005975">
    <property type="term" value="P:carbohydrate metabolic process"/>
    <property type="evidence" value="ECO:0007669"/>
    <property type="project" value="InterPro"/>
</dbReference>
<dbReference type="GO" id="GO:0008061">
    <property type="term" value="F:chitin binding"/>
    <property type="evidence" value="ECO:0007669"/>
    <property type="project" value="InterPro"/>
</dbReference>
<dbReference type="SMART" id="SM00636">
    <property type="entry name" value="Glyco_18"/>
    <property type="match status" value="1"/>
</dbReference>
<dbReference type="Gene3D" id="3.20.20.80">
    <property type="entry name" value="Glycosidases"/>
    <property type="match status" value="1"/>
</dbReference>
<keyword evidence="1 3" id="KW-0378">Hydrolase</keyword>
<gene>
    <name evidence="6" type="ORF">B9R14_03860</name>
</gene>
<dbReference type="OrthoDB" id="9775889at2"/>
<dbReference type="InterPro" id="IPR001223">
    <property type="entry name" value="Glyco_hydro18_cat"/>
</dbReference>
<dbReference type="Pfam" id="PF07833">
    <property type="entry name" value="Cu_amine_oxidN1"/>
    <property type="match status" value="1"/>
</dbReference>
<dbReference type="GO" id="GO:0004553">
    <property type="term" value="F:hydrolase activity, hydrolyzing O-glycosyl compounds"/>
    <property type="evidence" value="ECO:0007669"/>
    <property type="project" value="InterPro"/>
</dbReference>
<accession>A0A2S8R871</accession>
<dbReference type="PROSITE" id="PS01095">
    <property type="entry name" value="GH18_1"/>
    <property type="match status" value="1"/>
</dbReference>